<dbReference type="EMBL" id="MGES01000022">
    <property type="protein sequence ID" value="OGL88886.1"/>
    <property type="molecule type" value="Genomic_DNA"/>
</dbReference>
<keyword evidence="1" id="KW-0812">Transmembrane</keyword>
<sequence>MKRFAATLAIVMCLIVPGVVFAGEVILPNPFTDPKGRDPDPGVTAEEIITKHVLGNILKTGLGIIGSITLVIFAYGGYLWLTSGGATDKIKQGKETFIWAAVGLVIIFGSAILVQKIIDTLERGG</sequence>
<name>A0A1F7VEF0_9BACT</name>
<dbReference type="InterPro" id="IPR043993">
    <property type="entry name" value="T4SS_pilin"/>
</dbReference>
<feature type="transmembrane region" description="Helical" evidence="1">
    <location>
        <begin position="61"/>
        <end position="81"/>
    </location>
</feature>
<reference evidence="2 3" key="1">
    <citation type="journal article" date="2016" name="Nat. Commun.">
        <title>Thousands of microbial genomes shed light on interconnected biogeochemical processes in an aquifer system.</title>
        <authorList>
            <person name="Anantharaman K."/>
            <person name="Brown C.T."/>
            <person name="Hug L.A."/>
            <person name="Sharon I."/>
            <person name="Castelle C.J."/>
            <person name="Probst A.J."/>
            <person name="Thomas B.C."/>
            <person name="Singh A."/>
            <person name="Wilkins M.J."/>
            <person name="Karaoz U."/>
            <person name="Brodie E.L."/>
            <person name="Williams K.H."/>
            <person name="Hubbard S.S."/>
            <person name="Banfield J.F."/>
        </authorList>
    </citation>
    <scope>NUCLEOTIDE SEQUENCE [LARGE SCALE GENOMIC DNA]</scope>
</reference>
<evidence type="ECO:0008006" key="4">
    <source>
        <dbReference type="Google" id="ProtNLM"/>
    </source>
</evidence>
<gene>
    <name evidence="2" type="ORF">A3H75_01985</name>
</gene>
<comment type="caution">
    <text evidence="2">The sequence shown here is derived from an EMBL/GenBank/DDBJ whole genome shotgun (WGS) entry which is preliminary data.</text>
</comment>
<dbReference type="Proteomes" id="UP000176678">
    <property type="component" value="Unassembled WGS sequence"/>
</dbReference>
<keyword evidence="1" id="KW-1133">Transmembrane helix</keyword>
<accession>A0A1F7VEF0</accession>
<feature type="transmembrane region" description="Helical" evidence="1">
    <location>
        <begin position="97"/>
        <end position="118"/>
    </location>
</feature>
<dbReference type="AlphaFoldDB" id="A0A1F7VEF0"/>
<evidence type="ECO:0000256" key="1">
    <source>
        <dbReference type="SAM" id="Phobius"/>
    </source>
</evidence>
<proteinExistence type="predicted"/>
<dbReference type="Pfam" id="PF18895">
    <property type="entry name" value="T4SS_pilin"/>
    <property type="match status" value="1"/>
</dbReference>
<protein>
    <recommendedName>
        <fullName evidence="4">TrbC/VIRB2 family protein</fullName>
    </recommendedName>
</protein>
<evidence type="ECO:0000313" key="3">
    <source>
        <dbReference type="Proteomes" id="UP000176678"/>
    </source>
</evidence>
<dbReference type="STRING" id="1802410.A3H75_01985"/>
<evidence type="ECO:0000313" key="2">
    <source>
        <dbReference type="EMBL" id="OGL88886.1"/>
    </source>
</evidence>
<keyword evidence="1" id="KW-0472">Membrane</keyword>
<organism evidence="2 3">
    <name type="scientific">Candidatus Uhrbacteria bacterium RIFCSPLOWO2_02_FULL_51_9</name>
    <dbReference type="NCBI Taxonomy" id="1802410"/>
    <lineage>
        <taxon>Bacteria</taxon>
        <taxon>Candidatus Uhriibacteriota</taxon>
    </lineage>
</organism>